<dbReference type="PROSITE" id="PS51257">
    <property type="entry name" value="PROKAR_LIPOPROTEIN"/>
    <property type="match status" value="1"/>
</dbReference>
<dbReference type="AlphaFoldDB" id="A0A163VPY0"/>
<gene>
    <name evidence="2" type="ORF">AV926_17170</name>
</gene>
<proteinExistence type="predicted"/>
<evidence type="ECO:0000313" key="2">
    <source>
        <dbReference type="EMBL" id="KZE75226.1"/>
    </source>
</evidence>
<accession>A0A163VPY0</accession>
<dbReference type="RefSeq" id="WP_038986527.1">
    <property type="nucleotide sequence ID" value="NZ_JWJO01000024.1"/>
</dbReference>
<sequence>MKKLILLSLLFISTLFTSCNTSSNHYWIDNPTNEPITVYIDDTAYEIPAMTKIEIDLEYGKHQLKYNGQELTFHNGGRVNKEQAIINPTQSTYVFMAHKFINENDERATDEYIQWAQKVQSDSLRLKVNDTITTIFVPFKITNQLFIKKGDFDWQYNIEEPMPEGITLSPPIITSRNRSLQNDPNYQAGKFQETLFKLYREQEFKDYVKQASDDKIEFLLEKTPYAELPKLKIELTKLKDITDPEYKQKLEDHVHLFYQWLDMKGSKSTTGFKEVLMGQQLTTLRSEFSKKHSDDYSFNQATNEFDDQMTPFMRYQLNIIDNVNK</sequence>
<feature type="signal peptide" evidence="1">
    <location>
        <begin position="1"/>
        <end position="18"/>
    </location>
</feature>
<keyword evidence="1" id="KW-0732">Signal</keyword>
<protein>
    <recommendedName>
        <fullName evidence="4">Lipoprotein</fullName>
    </recommendedName>
</protein>
<evidence type="ECO:0008006" key="4">
    <source>
        <dbReference type="Google" id="ProtNLM"/>
    </source>
</evidence>
<dbReference type="EMBL" id="LQNU01000085">
    <property type="protein sequence ID" value="KZE75226.1"/>
    <property type="molecule type" value="Genomic_DNA"/>
</dbReference>
<name>A0A163VPY0_9FLAO</name>
<dbReference type="OrthoDB" id="1414972at2"/>
<organism evidence="2 3">
    <name type="scientific">Myroides marinus</name>
    <dbReference type="NCBI Taxonomy" id="703342"/>
    <lineage>
        <taxon>Bacteria</taxon>
        <taxon>Pseudomonadati</taxon>
        <taxon>Bacteroidota</taxon>
        <taxon>Flavobacteriia</taxon>
        <taxon>Flavobacteriales</taxon>
        <taxon>Flavobacteriaceae</taxon>
        <taxon>Myroides</taxon>
    </lineage>
</organism>
<comment type="caution">
    <text evidence="2">The sequence shown here is derived from an EMBL/GenBank/DDBJ whole genome shotgun (WGS) entry which is preliminary data.</text>
</comment>
<evidence type="ECO:0000256" key="1">
    <source>
        <dbReference type="SAM" id="SignalP"/>
    </source>
</evidence>
<evidence type="ECO:0000313" key="3">
    <source>
        <dbReference type="Proteomes" id="UP000076630"/>
    </source>
</evidence>
<keyword evidence="3" id="KW-1185">Reference proteome</keyword>
<dbReference type="Proteomes" id="UP000076630">
    <property type="component" value="Unassembled WGS sequence"/>
</dbReference>
<feature type="chain" id="PRO_5007846821" description="Lipoprotein" evidence="1">
    <location>
        <begin position="19"/>
        <end position="325"/>
    </location>
</feature>
<reference evidence="2 3" key="1">
    <citation type="submission" date="2016-01" db="EMBL/GenBank/DDBJ databases">
        <title>Whole genome sequencing of Myroides marinus L41.</title>
        <authorList>
            <person name="Hong K.W."/>
        </authorList>
    </citation>
    <scope>NUCLEOTIDE SEQUENCE [LARGE SCALE GENOMIC DNA]</scope>
    <source>
        <strain evidence="2 3">L41</strain>
    </source>
</reference>